<protein>
    <submittedName>
        <fullName evidence="1">Putative ovule protein</fullName>
    </submittedName>
</protein>
<name>A0A0V0GW37_SOLCH</name>
<accession>A0A0V0GW37</accession>
<organism evidence="1">
    <name type="scientific">Solanum chacoense</name>
    <name type="common">Chaco potato</name>
    <dbReference type="NCBI Taxonomy" id="4108"/>
    <lineage>
        <taxon>Eukaryota</taxon>
        <taxon>Viridiplantae</taxon>
        <taxon>Streptophyta</taxon>
        <taxon>Embryophyta</taxon>
        <taxon>Tracheophyta</taxon>
        <taxon>Spermatophyta</taxon>
        <taxon>Magnoliopsida</taxon>
        <taxon>eudicotyledons</taxon>
        <taxon>Gunneridae</taxon>
        <taxon>Pentapetalae</taxon>
        <taxon>asterids</taxon>
        <taxon>lamiids</taxon>
        <taxon>Solanales</taxon>
        <taxon>Solanaceae</taxon>
        <taxon>Solanoideae</taxon>
        <taxon>Solaneae</taxon>
        <taxon>Solanum</taxon>
    </lineage>
</organism>
<sequence>MNQKQVLDKKFYTQFKKPYHFTLISLNKKIITELENSKKKFKKPKKNQSLLKCKKWVIIKNTYR</sequence>
<reference evidence="1" key="1">
    <citation type="submission" date="2015-12" db="EMBL/GenBank/DDBJ databases">
        <title>Gene expression during late stages of embryo sac development: a critical building block for successful pollen-pistil interactions.</title>
        <authorList>
            <person name="Liu Y."/>
            <person name="Joly V."/>
            <person name="Sabar M."/>
            <person name="Matton D.P."/>
        </authorList>
    </citation>
    <scope>NUCLEOTIDE SEQUENCE</scope>
</reference>
<evidence type="ECO:0000313" key="1">
    <source>
        <dbReference type="EMBL" id="JAP12325.1"/>
    </source>
</evidence>
<proteinExistence type="predicted"/>
<dbReference type="AlphaFoldDB" id="A0A0V0GW37"/>
<dbReference type="EMBL" id="GEDG01029789">
    <property type="protein sequence ID" value="JAP12325.1"/>
    <property type="molecule type" value="Transcribed_RNA"/>
</dbReference>